<gene>
    <name evidence="2" type="ORF">GCM10011503_08480</name>
</gene>
<dbReference type="InterPro" id="IPR052917">
    <property type="entry name" value="Stress-Dev_Protein"/>
</dbReference>
<evidence type="ECO:0000313" key="3">
    <source>
        <dbReference type="Proteomes" id="UP000628854"/>
    </source>
</evidence>
<proteinExistence type="predicted"/>
<dbReference type="Proteomes" id="UP000628854">
    <property type="component" value="Unassembled WGS sequence"/>
</dbReference>
<dbReference type="Gene3D" id="2.30.110.10">
    <property type="entry name" value="Electron Transport, Fmn-binding Protein, Chain A"/>
    <property type="match status" value="1"/>
</dbReference>
<evidence type="ECO:0000259" key="1">
    <source>
        <dbReference type="Pfam" id="PF16242"/>
    </source>
</evidence>
<dbReference type="InterPro" id="IPR012349">
    <property type="entry name" value="Split_barrel_FMN-bd"/>
</dbReference>
<evidence type="ECO:0000313" key="2">
    <source>
        <dbReference type="EMBL" id="GGB62135.1"/>
    </source>
</evidence>
<accession>A0ABQ1J7V3</accession>
<dbReference type="SUPFAM" id="SSF50475">
    <property type="entry name" value="FMN-binding split barrel"/>
    <property type="match status" value="1"/>
</dbReference>
<name>A0ABQ1J7V3_9PROT</name>
<dbReference type="Pfam" id="PF16242">
    <property type="entry name" value="Pyrid_ox_like"/>
    <property type="match status" value="1"/>
</dbReference>
<dbReference type="InterPro" id="IPR038725">
    <property type="entry name" value="YdaG_split_barrel_FMN-bd"/>
</dbReference>
<feature type="domain" description="General stress protein FMN-binding split barrel" evidence="1">
    <location>
        <begin position="12"/>
        <end position="155"/>
    </location>
</feature>
<dbReference type="EMBL" id="BMKF01000001">
    <property type="protein sequence ID" value="GGB62135.1"/>
    <property type="molecule type" value="Genomic_DNA"/>
</dbReference>
<comment type="caution">
    <text evidence="2">The sequence shown here is derived from an EMBL/GenBank/DDBJ whole genome shotgun (WGS) entry which is preliminary data.</text>
</comment>
<keyword evidence="3" id="KW-1185">Reference proteome</keyword>
<dbReference type="PANTHER" id="PTHR34818">
    <property type="entry name" value="PROTEIN BLI-3"/>
    <property type="match status" value="1"/>
</dbReference>
<dbReference type="PANTHER" id="PTHR34818:SF1">
    <property type="entry name" value="PROTEIN BLI-3"/>
    <property type="match status" value="1"/>
</dbReference>
<sequence>MANLDKLKQNPKEQLFEHLDDVRAVMLGSPVHHQHMQPMAPQVDKEAGTVWFYTNKSSDLVKALGQDGGEVHLCIVEKDYQACLLGDLTVDHNPQKIDQFWSSVIAAWFEGDKTDPDLTMLCFRPKNGSIWASDKNPITFAWEIAKANHKDQKPDIGERTSVDFH</sequence>
<dbReference type="RefSeq" id="WP_084394269.1">
    <property type="nucleotide sequence ID" value="NZ_BMKF01000001.1"/>
</dbReference>
<reference evidence="3" key="1">
    <citation type="journal article" date="2019" name="Int. J. Syst. Evol. Microbiol.">
        <title>The Global Catalogue of Microorganisms (GCM) 10K type strain sequencing project: providing services to taxonomists for standard genome sequencing and annotation.</title>
        <authorList>
            <consortium name="The Broad Institute Genomics Platform"/>
            <consortium name="The Broad Institute Genome Sequencing Center for Infectious Disease"/>
            <person name="Wu L."/>
            <person name="Ma J."/>
        </authorList>
    </citation>
    <scope>NUCLEOTIDE SEQUENCE [LARGE SCALE GENOMIC DNA]</scope>
    <source>
        <strain evidence="3">CGMCC 1.15928</strain>
    </source>
</reference>
<organism evidence="2 3">
    <name type="scientific">Henriciella pelagia</name>
    <dbReference type="NCBI Taxonomy" id="1977912"/>
    <lineage>
        <taxon>Bacteria</taxon>
        <taxon>Pseudomonadati</taxon>
        <taxon>Pseudomonadota</taxon>
        <taxon>Alphaproteobacteria</taxon>
        <taxon>Hyphomonadales</taxon>
        <taxon>Hyphomonadaceae</taxon>
        <taxon>Henriciella</taxon>
    </lineage>
</organism>
<protein>
    <submittedName>
        <fullName evidence="2">General stress protein</fullName>
    </submittedName>
</protein>